<protein>
    <submittedName>
        <fullName evidence="3">Uncharacterized protein</fullName>
    </submittedName>
</protein>
<dbReference type="EMBL" id="CP036316">
    <property type="protein sequence ID" value="QDT66598.1"/>
    <property type="molecule type" value="Genomic_DNA"/>
</dbReference>
<accession>A0A517TDZ8</accession>
<dbReference type="KEGG" id="chya:V22_38680"/>
<feature type="transmembrane region" description="Helical" evidence="2">
    <location>
        <begin position="83"/>
        <end position="102"/>
    </location>
</feature>
<name>A0A517TDZ8_9PLAN</name>
<keyword evidence="4" id="KW-1185">Reference proteome</keyword>
<dbReference type="AlphaFoldDB" id="A0A517TDZ8"/>
<evidence type="ECO:0000313" key="4">
    <source>
        <dbReference type="Proteomes" id="UP000319976"/>
    </source>
</evidence>
<reference evidence="3 4" key="1">
    <citation type="submission" date="2019-02" db="EMBL/GenBank/DDBJ databases">
        <title>Deep-cultivation of Planctomycetes and their phenomic and genomic characterization uncovers novel biology.</title>
        <authorList>
            <person name="Wiegand S."/>
            <person name="Jogler M."/>
            <person name="Boedeker C."/>
            <person name="Pinto D."/>
            <person name="Vollmers J."/>
            <person name="Rivas-Marin E."/>
            <person name="Kohn T."/>
            <person name="Peeters S.H."/>
            <person name="Heuer A."/>
            <person name="Rast P."/>
            <person name="Oberbeckmann S."/>
            <person name="Bunk B."/>
            <person name="Jeske O."/>
            <person name="Meyerdierks A."/>
            <person name="Storesund J.E."/>
            <person name="Kallscheuer N."/>
            <person name="Luecker S."/>
            <person name="Lage O.M."/>
            <person name="Pohl T."/>
            <person name="Merkel B.J."/>
            <person name="Hornburger P."/>
            <person name="Mueller R.-W."/>
            <person name="Bruemmer F."/>
            <person name="Labrenz M."/>
            <person name="Spormann A.M."/>
            <person name="Op den Camp H."/>
            <person name="Overmann J."/>
            <person name="Amann R."/>
            <person name="Jetten M.S.M."/>
            <person name="Mascher T."/>
            <person name="Medema M.H."/>
            <person name="Devos D.P."/>
            <person name="Kaster A.-K."/>
            <person name="Ovreas L."/>
            <person name="Rohde M."/>
            <person name="Galperin M.Y."/>
            <person name="Jogler C."/>
        </authorList>
    </citation>
    <scope>NUCLEOTIDE SEQUENCE [LARGE SCALE GENOMIC DNA]</scope>
    <source>
        <strain evidence="3 4">V22</strain>
    </source>
</reference>
<dbReference type="Proteomes" id="UP000319976">
    <property type="component" value="Chromosome"/>
</dbReference>
<evidence type="ECO:0000256" key="1">
    <source>
        <dbReference type="SAM" id="MobiDB-lite"/>
    </source>
</evidence>
<proteinExistence type="predicted"/>
<feature type="region of interest" description="Disordered" evidence="1">
    <location>
        <begin position="1"/>
        <end position="46"/>
    </location>
</feature>
<keyword evidence="2" id="KW-1133">Transmembrane helix</keyword>
<feature type="compositionally biased region" description="Polar residues" evidence="1">
    <location>
        <begin position="1"/>
        <end position="10"/>
    </location>
</feature>
<evidence type="ECO:0000256" key="2">
    <source>
        <dbReference type="SAM" id="Phobius"/>
    </source>
</evidence>
<keyword evidence="2" id="KW-0472">Membrane</keyword>
<sequence length="312" mass="33897">MDSTSSTPVQNAPPPPPAWLQKPVKRGSESLPPAESTEPESTDPMEQFAETRMSWLRRLGYRFAPFMAFLAALFHRPDALGTLSSMFLHAALLLIMAMYFFIDGPSGPVLSIDSRYSADDETSLDALLDTAISMPSGGTDVVETTVPVYEPIQIESDLSTLEAMAEFKPELTANSSGNGIGDSVGDGGGELGGGLKFALPKSGAVTKGSFTAWTIPEDPIPGQNYSIIIQIKLPENLEKKLRFFPLRDLSGMVRGTDGYMQRLPGVGFSRLPIKEGVVQYPILVPGAARLVKDKIKVRSKMLQEVQELELEF</sequence>
<gene>
    <name evidence="3" type="ORF">V22_38680</name>
</gene>
<evidence type="ECO:0000313" key="3">
    <source>
        <dbReference type="EMBL" id="QDT66598.1"/>
    </source>
</evidence>
<organism evidence="3 4">
    <name type="scientific">Calycomorphotria hydatis</name>
    <dbReference type="NCBI Taxonomy" id="2528027"/>
    <lineage>
        <taxon>Bacteria</taxon>
        <taxon>Pseudomonadati</taxon>
        <taxon>Planctomycetota</taxon>
        <taxon>Planctomycetia</taxon>
        <taxon>Planctomycetales</taxon>
        <taxon>Planctomycetaceae</taxon>
        <taxon>Calycomorphotria</taxon>
    </lineage>
</organism>
<keyword evidence="2" id="KW-0812">Transmembrane</keyword>